<proteinExistence type="predicted"/>
<organism evidence="1 2">
    <name type="scientific">Elysia crispata</name>
    <name type="common">lettuce slug</name>
    <dbReference type="NCBI Taxonomy" id="231223"/>
    <lineage>
        <taxon>Eukaryota</taxon>
        <taxon>Metazoa</taxon>
        <taxon>Spiralia</taxon>
        <taxon>Lophotrochozoa</taxon>
        <taxon>Mollusca</taxon>
        <taxon>Gastropoda</taxon>
        <taxon>Heterobranchia</taxon>
        <taxon>Euthyneura</taxon>
        <taxon>Panpulmonata</taxon>
        <taxon>Sacoglossa</taxon>
        <taxon>Placobranchoidea</taxon>
        <taxon>Plakobranchidae</taxon>
        <taxon>Elysia</taxon>
    </lineage>
</organism>
<dbReference type="EMBL" id="JAWDGP010001628">
    <property type="protein sequence ID" value="KAK3789752.1"/>
    <property type="molecule type" value="Genomic_DNA"/>
</dbReference>
<keyword evidence="2" id="KW-1185">Reference proteome</keyword>
<dbReference type="Proteomes" id="UP001283361">
    <property type="component" value="Unassembled WGS sequence"/>
</dbReference>
<evidence type="ECO:0000313" key="2">
    <source>
        <dbReference type="Proteomes" id="UP001283361"/>
    </source>
</evidence>
<dbReference type="AlphaFoldDB" id="A0AAE1E0Q1"/>
<comment type="caution">
    <text evidence="1">The sequence shown here is derived from an EMBL/GenBank/DDBJ whole genome shotgun (WGS) entry which is preliminary data.</text>
</comment>
<name>A0AAE1E0Q1_9GAST</name>
<reference evidence="1" key="1">
    <citation type="journal article" date="2023" name="G3 (Bethesda)">
        <title>A reference genome for the long-term kleptoplast-retaining sea slug Elysia crispata morphotype clarki.</title>
        <authorList>
            <person name="Eastman K.E."/>
            <person name="Pendleton A.L."/>
            <person name="Shaikh M.A."/>
            <person name="Suttiyut T."/>
            <person name="Ogas R."/>
            <person name="Tomko P."/>
            <person name="Gavelis G."/>
            <person name="Widhalm J.R."/>
            <person name="Wisecaver J.H."/>
        </authorList>
    </citation>
    <scope>NUCLEOTIDE SEQUENCE</scope>
    <source>
        <strain evidence="1">ECLA1</strain>
    </source>
</reference>
<accession>A0AAE1E0Q1</accession>
<protein>
    <submittedName>
        <fullName evidence="1">Uncharacterized protein</fullName>
    </submittedName>
</protein>
<evidence type="ECO:0000313" key="1">
    <source>
        <dbReference type="EMBL" id="KAK3789752.1"/>
    </source>
</evidence>
<sequence>MDGLRENSAKVCVCVYGCAAEDGRDQQQQYKWQLLHRPGITGRQHHSSSNLTKSHFETEVWRSQEVSRAITVCLRLATHAKTLPADPVLSWGVIAARSDTTQVARGTDWHASVTRLTAVQ</sequence>
<gene>
    <name evidence="1" type="ORF">RRG08_036045</name>
</gene>